<dbReference type="SUPFAM" id="SSF103515">
    <property type="entry name" value="Autotransporter"/>
    <property type="match status" value="1"/>
</dbReference>
<dbReference type="InterPro" id="IPR036709">
    <property type="entry name" value="Autotransporte_beta_dom_sf"/>
</dbReference>
<dbReference type="InterPro" id="IPR005546">
    <property type="entry name" value="Autotransporte_beta"/>
</dbReference>
<dbReference type="SMART" id="SM00869">
    <property type="entry name" value="Autotransporter"/>
    <property type="match status" value="1"/>
</dbReference>
<dbReference type="PROSITE" id="PS51208">
    <property type="entry name" value="AUTOTRANSPORTER"/>
    <property type="match status" value="1"/>
</dbReference>
<gene>
    <name evidence="3" type="ORF">CAL29_14855</name>
</gene>
<evidence type="ECO:0000313" key="4">
    <source>
        <dbReference type="Proteomes" id="UP000216020"/>
    </source>
</evidence>
<accession>A0A261SCM7</accession>
<dbReference type="Pfam" id="PF03797">
    <property type="entry name" value="Autotransporter"/>
    <property type="match status" value="1"/>
</dbReference>
<feature type="domain" description="Autotransporter" evidence="2">
    <location>
        <begin position="1171"/>
        <end position="1453"/>
    </location>
</feature>
<evidence type="ECO:0000256" key="1">
    <source>
        <dbReference type="SAM" id="MobiDB-lite"/>
    </source>
</evidence>
<feature type="region of interest" description="Disordered" evidence="1">
    <location>
        <begin position="16"/>
        <end position="43"/>
    </location>
</feature>
<dbReference type="InterPro" id="IPR012332">
    <property type="entry name" value="Autotransporter_pectin_lyase_C"/>
</dbReference>
<name>A0A261SCM7_9BORD</name>
<evidence type="ECO:0000313" key="3">
    <source>
        <dbReference type="EMBL" id="OZI34747.1"/>
    </source>
</evidence>
<keyword evidence="4" id="KW-1185">Reference proteome</keyword>
<protein>
    <recommendedName>
        <fullName evidence="2">Autotransporter domain-containing protein</fullName>
    </recommendedName>
</protein>
<dbReference type="GO" id="GO:0019867">
    <property type="term" value="C:outer membrane"/>
    <property type="evidence" value="ECO:0007669"/>
    <property type="project" value="InterPro"/>
</dbReference>
<dbReference type="InterPro" id="IPR006315">
    <property type="entry name" value="OM_autotransptr_brl_dom"/>
</dbReference>
<dbReference type="Gene3D" id="2.40.128.130">
    <property type="entry name" value="Autotransporter beta-domain"/>
    <property type="match status" value="1"/>
</dbReference>
<dbReference type="Proteomes" id="UP000216020">
    <property type="component" value="Unassembled WGS sequence"/>
</dbReference>
<dbReference type="Gene3D" id="2.160.20.20">
    <property type="match status" value="2"/>
</dbReference>
<sequence length="1453" mass="142710">MACGCRSTTAGATATASARAAPSRTNWRLGMPPDPFQPANDRGRDSVMQKTTIRSGMLRRSALTAALLAIYGYAPGAAAATNLVVDTPYDLSGSTLANGTVTVNNGGVLTGDGATVRGSAYDLVLVNAGGSLVLDNANLSNDLDSPTGQNGRTVTAKGAGATATLNGATIVISAQSTNPGTDYAHAFTAGVGAADGGHVNLDGGSITASGSKRTVGMQANDGGAIDASNLQITTNGNYGHAIQVYRTPTAAETATHIGLDHVSITTNGATYAVGIQSANKGASVTATDTDIATAGSGSFGVEVFNGATAALVNGSITTAGIGAAGVRVYGGNLGSGAVTVEGTKIVTGGVGASGVLAGDTAEPTSGIASLSGVDIATTGGNAAGIESAFGSSIASTNSTVHTQGDAANGVYAHDGGAVSLDGDAVTTDGNHAYGLYATGAGSTISAGGASVATNGLYGYGVRAENGGVVNLDGGSVTTNNATGRAAQDGDGSRAYALSADGANSSIVAKNGTTINTEGQRAYGAYATNGGHISLDGGSVTTHGFMAYGLYASGPGSTIDADNVAVATSGNVGDGVWAYQGGVVNLSGGSIAVSGEPNANSPHETANGLVAVGGAFGAGTINATGVSVSTRGANSVGAMAGAQVGDSYTSGAINLVDSSIAVQGANAVAASVSYGSSLTARGSTLVSQNGDGITITDAATVTLIGTRVQAAGASLVSNLDSAGQTQDIVIGAGSTLSENNGTLLQVNRQDAGMDGIVNLTLQAGATARGDVIDLDGLSADNPTRSQGGKTNFTVAAGANWLGIVRGINDVSTDDGGSFVDNGGAPIAGNVTGGQDATLVFNNGATIGGSVSTGAGSQATFNGATSIAGNVTGTGATLAFNGPATIGQNVSAVQGQVTFAGPATIGQDVRGSGAAFEFSRGEQTSIGGNVTLDDNASLKGGTTAVPIAIAGDVTVAGGATLGGNLFVQGTLNGAGGIVSPGNSVGTQSYASIASFGSTYKAEVNAAGNSDLVIARTGDIDLSATHLTVAQENGNGGYVLNHDYTIVQTVDGLVRNQFASAQLDDSFANTLVALDPVKYAAKDVTVSLSVDPAKVAAVRAGLSSNQNHTLDGVISVAGRNAAADAALASTGTRSALNALSGEVHASTQSALLDASNIVRDTVSDRLRGGAGAGLSSPNSPLWAQVVGDWRRMGGDGNTARVRNSLGGIFLGGDTHVGAGWRVGGALGYTDGDIKVDDRSSKSDVKSYTAVIYGGNRWATGNGSLDLTVGAAYTRHDIDTRRSVTQGGDQSLKASYHADGTQLFTDLGYAFALGQSASVGPYAGLAWINQHADGFSESGGPAALKGRGQTDNVTTSTLGVRGKATFDLGARTATLLGGIGWRHAAGDVDPKRRLSFIQGNGASFGVTGAPIAQDAVALNVGAEMQLSRNAAMGLSYNGQFGGGNIDRAGSLYLKVAF</sequence>
<proteinExistence type="predicted"/>
<organism evidence="3 4">
    <name type="scientific">Bordetella genomosp. 10</name>
    <dbReference type="NCBI Taxonomy" id="1416804"/>
    <lineage>
        <taxon>Bacteria</taxon>
        <taxon>Pseudomonadati</taxon>
        <taxon>Pseudomonadota</taxon>
        <taxon>Betaproteobacteria</taxon>
        <taxon>Burkholderiales</taxon>
        <taxon>Alcaligenaceae</taxon>
        <taxon>Bordetella</taxon>
    </lineage>
</organism>
<dbReference type="EMBL" id="NEVM01000002">
    <property type="protein sequence ID" value="OZI34747.1"/>
    <property type="molecule type" value="Genomic_DNA"/>
</dbReference>
<comment type="caution">
    <text evidence="3">The sequence shown here is derived from an EMBL/GenBank/DDBJ whole genome shotgun (WGS) entry which is preliminary data.</text>
</comment>
<evidence type="ECO:0000259" key="2">
    <source>
        <dbReference type="PROSITE" id="PS51208"/>
    </source>
</evidence>
<dbReference type="NCBIfam" id="TIGR01414">
    <property type="entry name" value="autotrans_barl"/>
    <property type="match status" value="1"/>
</dbReference>
<reference evidence="4" key="1">
    <citation type="submission" date="2017-05" db="EMBL/GenBank/DDBJ databases">
        <title>Complete and WGS of Bordetella genogroups.</title>
        <authorList>
            <person name="Spilker T."/>
            <person name="Lipuma J."/>
        </authorList>
    </citation>
    <scope>NUCLEOTIDE SEQUENCE [LARGE SCALE GENOMIC DNA]</scope>
    <source>
        <strain evidence="4">AU16122</strain>
    </source>
</reference>